<sequence>MTSPPSPNPSEEESPEEAERAAEELLQFFRTLPTVARRAYEALAEADRTYGEDVGAQKRAAGAAKGVE</sequence>
<name>A0A0K1PNS9_9BACT</name>
<protein>
    <submittedName>
        <fullName evidence="2">Uncharacterized protein</fullName>
    </submittedName>
</protein>
<evidence type="ECO:0000313" key="2">
    <source>
        <dbReference type="EMBL" id="AKU95172.1"/>
    </source>
</evidence>
<dbReference type="Proteomes" id="UP000064967">
    <property type="component" value="Chromosome"/>
</dbReference>
<keyword evidence="3" id="KW-1185">Reference proteome</keyword>
<evidence type="ECO:0000256" key="1">
    <source>
        <dbReference type="SAM" id="MobiDB-lite"/>
    </source>
</evidence>
<reference evidence="2 3" key="1">
    <citation type="submission" date="2015-08" db="EMBL/GenBank/DDBJ databases">
        <authorList>
            <person name="Babu N.S."/>
            <person name="Beckwith C.J."/>
            <person name="Beseler K.G."/>
            <person name="Brison A."/>
            <person name="Carone J.V."/>
            <person name="Caskin T.P."/>
            <person name="Diamond M."/>
            <person name="Durham M.E."/>
            <person name="Foxe J.M."/>
            <person name="Go M."/>
            <person name="Henderson B.A."/>
            <person name="Jones I.B."/>
            <person name="McGettigan J.A."/>
            <person name="Micheletti S.J."/>
            <person name="Nasrallah M.E."/>
            <person name="Ortiz D."/>
            <person name="Piller C.R."/>
            <person name="Privatt S.R."/>
            <person name="Schneider S.L."/>
            <person name="Sharp S."/>
            <person name="Smith T.C."/>
            <person name="Stanton J.D."/>
            <person name="Ullery H.E."/>
            <person name="Wilson R.J."/>
            <person name="Serrano M.G."/>
            <person name="Buck G."/>
            <person name="Lee V."/>
            <person name="Wang Y."/>
            <person name="Carvalho R."/>
            <person name="Voegtly L."/>
            <person name="Shi R."/>
            <person name="Duckworth R."/>
            <person name="Johnson A."/>
            <person name="Loviza R."/>
            <person name="Walstead R."/>
            <person name="Shah Z."/>
            <person name="Kiflezghi M."/>
            <person name="Wade K."/>
            <person name="Ball S.L."/>
            <person name="Bradley K.W."/>
            <person name="Asai D.J."/>
            <person name="Bowman C.A."/>
            <person name="Russell D.A."/>
            <person name="Pope W.H."/>
            <person name="Jacobs-Sera D."/>
            <person name="Hendrix R.W."/>
            <person name="Hatfull G.F."/>
        </authorList>
    </citation>
    <scope>NUCLEOTIDE SEQUENCE [LARGE SCALE GENOMIC DNA]</scope>
    <source>
        <strain evidence="2 3">DSM 27648</strain>
    </source>
</reference>
<dbReference type="STRING" id="1391654.AKJ09_01836"/>
<gene>
    <name evidence="2" type="ORF">AKJ09_01836</name>
</gene>
<dbReference type="RefSeq" id="WP_146646663.1">
    <property type="nucleotide sequence ID" value="NZ_CP012333.1"/>
</dbReference>
<dbReference type="AlphaFoldDB" id="A0A0K1PNS9"/>
<evidence type="ECO:0000313" key="3">
    <source>
        <dbReference type="Proteomes" id="UP000064967"/>
    </source>
</evidence>
<dbReference type="EMBL" id="CP012333">
    <property type="protein sequence ID" value="AKU95172.1"/>
    <property type="molecule type" value="Genomic_DNA"/>
</dbReference>
<dbReference type="KEGG" id="llu:AKJ09_01836"/>
<organism evidence="2 3">
    <name type="scientific">Labilithrix luteola</name>
    <dbReference type="NCBI Taxonomy" id="1391654"/>
    <lineage>
        <taxon>Bacteria</taxon>
        <taxon>Pseudomonadati</taxon>
        <taxon>Myxococcota</taxon>
        <taxon>Polyangia</taxon>
        <taxon>Polyangiales</taxon>
        <taxon>Labilitrichaceae</taxon>
        <taxon>Labilithrix</taxon>
    </lineage>
</organism>
<feature type="region of interest" description="Disordered" evidence="1">
    <location>
        <begin position="1"/>
        <end position="21"/>
    </location>
</feature>
<proteinExistence type="predicted"/>
<accession>A0A0K1PNS9</accession>